<keyword evidence="1" id="KW-0732">Signal</keyword>
<reference evidence="3" key="1">
    <citation type="submission" date="2023-07" db="EMBL/GenBank/DDBJ databases">
        <title>Draft genome sequence of Agarivorans aestuarii strain ZMCS4, a CAZymes producing bacteria isolated from the marine brown algae Clodostephus spongiosus.</title>
        <authorList>
            <person name="Lorente B."/>
            <person name="Cabral C."/>
            <person name="Frias J."/>
            <person name="Faria J."/>
            <person name="Toubarro D."/>
        </authorList>
    </citation>
    <scope>NUCLEOTIDE SEQUENCE [LARGE SCALE GENOMIC DNA]</scope>
    <source>
        <strain evidence="3">ZMCS4</strain>
    </source>
</reference>
<organism evidence="2 3">
    <name type="scientific">Agarivorans aestuarii</name>
    <dbReference type="NCBI Taxonomy" id="1563703"/>
    <lineage>
        <taxon>Bacteria</taxon>
        <taxon>Pseudomonadati</taxon>
        <taxon>Pseudomonadota</taxon>
        <taxon>Gammaproteobacteria</taxon>
        <taxon>Alteromonadales</taxon>
        <taxon>Alteromonadaceae</taxon>
        <taxon>Agarivorans</taxon>
    </lineage>
</organism>
<evidence type="ECO:0000256" key="1">
    <source>
        <dbReference type="SAM" id="SignalP"/>
    </source>
</evidence>
<dbReference type="Pfam" id="PF11059">
    <property type="entry name" value="DUF2860"/>
    <property type="match status" value="1"/>
</dbReference>
<proteinExistence type="predicted"/>
<feature type="chain" id="PRO_5045058098" evidence="1">
    <location>
        <begin position="22"/>
        <end position="334"/>
    </location>
</feature>
<evidence type="ECO:0000313" key="2">
    <source>
        <dbReference type="EMBL" id="MEE1675152.1"/>
    </source>
</evidence>
<dbReference type="RefSeq" id="WP_329776119.1">
    <property type="nucleotide sequence ID" value="NZ_JAYDYW010000011.1"/>
</dbReference>
<sequence>MFKRVSSLLCCSMAVSFATDARPLAEAPGWSATINLNVGYVSGQNQFSTDDDNQITDDLNNNGKSSSSAIVYPLLRVDYTTQDLKNQFFLGNSRENLGRAQFQYELGYTRAISDRSKITAAYFPELPLLNDTWSDPYLTGQARQKTDENYQGGRLRFESIADSPLTLEYVYANRTVDNEQSGVALFGANSAETKALDRNANLHRLIAETFVPLSRKWFLAPAVAYTTAKANGSANDFDQYTLRLTSIYRSGPHVFTLNAEYGQTKFSGSNPVFDNQTQKDDKASLFGIYVFNEPFGWKNTMFNVLGGYNNTDSNITFYDSKGGIAALGFGYTFK</sequence>
<comment type="caution">
    <text evidence="2">The sequence shown here is derived from an EMBL/GenBank/DDBJ whole genome shotgun (WGS) entry which is preliminary data.</text>
</comment>
<protein>
    <submittedName>
        <fullName evidence="2">DUF2860 domain-containing protein</fullName>
    </submittedName>
</protein>
<reference evidence="2 3" key="2">
    <citation type="submission" date="2023-12" db="EMBL/GenBank/DDBJ databases">
        <authorList>
            <consortium name="Cladostephus spongiosus"/>
            <person name="Lorente B."/>
            <person name="Cabral C."/>
            <person name="Frias J."/>
            <person name="Faria J."/>
            <person name="Toubarro D."/>
        </authorList>
    </citation>
    <scope>NUCLEOTIDE SEQUENCE [LARGE SCALE GENOMIC DNA]</scope>
    <source>
        <strain evidence="2 3">ZMCS4</strain>
    </source>
</reference>
<gene>
    <name evidence="2" type="ORF">SNR37_000477</name>
</gene>
<keyword evidence="3" id="KW-1185">Reference proteome</keyword>
<dbReference type="EMBL" id="JAYDYW010000011">
    <property type="protein sequence ID" value="MEE1675152.1"/>
    <property type="molecule type" value="Genomic_DNA"/>
</dbReference>
<feature type="signal peptide" evidence="1">
    <location>
        <begin position="1"/>
        <end position="21"/>
    </location>
</feature>
<accession>A0ABU7G7E7</accession>
<name>A0ABU7G7E7_9ALTE</name>
<dbReference type="InterPro" id="IPR016896">
    <property type="entry name" value="DUF2860"/>
</dbReference>
<dbReference type="Proteomes" id="UP001310248">
    <property type="component" value="Unassembled WGS sequence"/>
</dbReference>
<dbReference type="PIRSF" id="PIRSF028696">
    <property type="entry name" value="UCP028696"/>
    <property type="match status" value="1"/>
</dbReference>
<evidence type="ECO:0000313" key="3">
    <source>
        <dbReference type="Proteomes" id="UP001310248"/>
    </source>
</evidence>